<keyword evidence="2" id="KW-1185">Reference proteome</keyword>
<sequence length="302" mass="32638">MSNLPEESISHGAPTNVGDFYSFSTQLQAIRYNGVCTLEMDFVCTLSSEVHQLRVDNETLRTQLHALQQVPALVHSVHREAASCSGSGAHNTLAKSYRDVLSPGIISLPEPSVVTGDPSGGDFVTVVKKKRVARSPVCTVHAVAHTTKKPRVAMIGVRSSSSLSVVQKRVRMKSLFVSRFSPDVTSSDVEASLKDQLQLASLACTRLKTKYNSYASFHVSVAEDDFHLINNTGVWPNGCLIAPFYGRLSPEQIYSVEESEISRPCSPGSGNDRPLTAPPMGLVGDSEETVNVVAQGEGRFCT</sequence>
<protein>
    <submittedName>
        <fullName evidence="1">Uncharacterized protein</fullName>
    </submittedName>
</protein>
<name>A0A2J7QZZ4_9NEOP</name>
<dbReference type="Proteomes" id="UP000235965">
    <property type="component" value="Unassembled WGS sequence"/>
</dbReference>
<proteinExistence type="predicted"/>
<evidence type="ECO:0000313" key="2">
    <source>
        <dbReference type="Proteomes" id="UP000235965"/>
    </source>
</evidence>
<organism evidence="1 2">
    <name type="scientific">Cryptotermes secundus</name>
    <dbReference type="NCBI Taxonomy" id="105785"/>
    <lineage>
        <taxon>Eukaryota</taxon>
        <taxon>Metazoa</taxon>
        <taxon>Ecdysozoa</taxon>
        <taxon>Arthropoda</taxon>
        <taxon>Hexapoda</taxon>
        <taxon>Insecta</taxon>
        <taxon>Pterygota</taxon>
        <taxon>Neoptera</taxon>
        <taxon>Polyneoptera</taxon>
        <taxon>Dictyoptera</taxon>
        <taxon>Blattodea</taxon>
        <taxon>Blattoidea</taxon>
        <taxon>Termitoidae</taxon>
        <taxon>Kalotermitidae</taxon>
        <taxon>Cryptotermitinae</taxon>
        <taxon>Cryptotermes</taxon>
    </lineage>
</organism>
<gene>
    <name evidence="1" type="ORF">B7P43_G18417</name>
</gene>
<dbReference type="AlphaFoldDB" id="A0A2J7QZZ4"/>
<accession>A0A2J7QZZ4</accession>
<dbReference type="EMBL" id="NEVH01008799">
    <property type="protein sequence ID" value="PNF34148.1"/>
    <property type="molecule type" value="Genomic_DNA"/>
</dbReference>
<evidence type="ECO:0000313" key="1">
    <source>
        <dbReference type="EMBL" id="PNF34148.1"/>
    </source>
</evidence>
<dbReference type="InParanoid" id="A0A2J7QZZ4"/>
<reference evidence="1 2" key="1">
    <citation type="submission" date="2017-12" db="EMBL/GenBank/DDBJ databases">
        <title>Hemimetabolous genomes reveal molecular basis of termite eusociality.</title>
        <authorList>
            <person name="Harrison M.C."/>
            <person name="Jongepier E."/>
            <person name="Robertson H.M."/>
            <person name="Arning N."/>
            <person name="Bitard-Feildel T."/>
            <person name="Chao H."/>
            <person name="Childers C.P."/>
            <person name="Dinh H."/>
            <person name="Doddapaneni H."/>
            <person name="Dugan S."/>
            <person name="Gowin J."/>
            <person name="Greiner C."/>
            <person name="Han Y."/>
            <person name="Hu H."/>
            <person name="Hughes D.S.T."/>
            <person name="Huylmans A.-K."/>
            <person name="Kemena C."/>
            <person name="Kremer L.P.M."/>
            <person name="Lee S.L."/>
            <person name="Lopez-Ezquerra A."/>
            <person name="Mallet L."/>
            <person name="Monroy-Kuhn J.M."/>
            <person name="Moser A."/>
            <person name="Murali S.C."/>
            <person name="Muzny D.M."/>
            <person name="Otani S."/>
            <person name="Piulachs M.-D."/>
            <person name="Poelchau M."/>
            <person name="Qu J."/>
            <person name="Schaub F."/>
            <person name="Wada-Katsumata A."/>
            <person name="Worley K.C."/>
            <person name="Xie Q."/>
            <person name="Ylla G."/>
            <person name="Poulsen M."/>
            <person name="Gibbs R.A."/>
            <person name="Schal C."/>
            <person name="Richards S."/>
            <person name="Belles X."/>
            <person name="Korb J."/>
            <person name="Bornberg-Bauer E."/>
        </authorList>
    </citation>
    <scope>NUCLEOTIDE SEQUENCE [LARGE SCALE GENOMIC DNA]</scope>
    <source>
        <tissue evidence="1">Whole body</tissue>
    </source>
</reference>
<dbReference type="OrthoDB" id="7242500at2759"/>
<comment type="caution">
    <text evidence="1">The sequence shown here is derived from an EMBL/GenBank/DDBJ whole genome shotgun (WGS) entry which is preliminary data.</text>
</comment>